<reference evidence="1 3" key="1">
    <citation type="journal article" date="2017" name="Biosci Microbiota Food Health">
        <title>Genomic characterization reconfirms the taxonomic status of Lactobacillus parakefiri.</title>
        <authorList>
            <person name="Tanizawa Y."/>
            <person name="Kobayashi H."/>
            <person name="Kaminuma E."/>
            <person name="Sakamoto M."/>
            <person name="Ohkuma M."/>
            <person name="Nakamura Y."/>
            <person name="Arita M."/>
            <person name="Tohno M."/>
        </authorList>
    </citation>
    <scope>NUCLEOTIDE SEQUENCE [LARGE SCALE GENOMIC DNA]</scope>
    <source>
        <strain evidence="1 3">JCM 8573</strain>
    </source>
</reference>
<evidence type="ECO:0000313" key="1">
    <source>
        <dbReference type="EMBL" id="GAW71063.1"/>
    </source>
</evidence>
<comment type="caution">
    <text evidence="1">The sequence shown here is derived from an EMBL/GenBank/DDBJ whole genome shotgun (WGS) entry which is preliminary data.</text>
</comment>
<dbReference type="AlphaFoldDB" id="A0A224VDD5"/>
<dbReference type="EMBL" id="PUFL01000032">
    <property type="protein sequence ID" value="TDG93431.1"/>
    <property type="molecule type" value="Genomic_DNA"/>
</dbReference>
<evidence type="ECO:0000313" key="2">
    <source>
        <dbReference type="EMBL" id="TDG93431.1"/>
    </source>
</evidence>
<reference evidence="2" key="3">
    <citation type="submission" date="2019-02" db="EMBL/GenBank/DDBJ databases">
        <authorList>
            <person name="Buron G."/>
            <person name="Chaylann A."/>
            <person name="Dolejs I."/>
            <person name="Forster J."/>
            <person name="Miks M.H."/>
        </authorList>
    </citation>
    <scope>NUCLEOTIDE SEQUENCE</scope>
    <source>
        <strain evidence="2">DSM 10551</strain>
    </source>
</reference>
<dbReference type="EMBL" id="BDGB01000008">
    <property type="protein sequence ID" value="GAW71063.1"/>
    <property type="molecule type" value="Genomic_DNA"/>
</dbReference>
<gene>
    <name evidence="2" type="ORF">C5L28_000342</name>
    <name evidence="1" type="ORF">LPKJCM_00134</name>
</gene>
<evidence type="ECO:0000313" key="4">
    <source>
        <dbReference type="Proteomes" id="UP000294668"/>
    </source>
</evidence>
<organism evidence="1 3">
    <name type="scientific">Lentilactobacillus parakefiri</name>
    <dbReference type="NCBI Taxonomy" id="152332"/>
    <lineage>
        <taxon>Bacteria</taxon>
        <taxon>Bacillati</taxon>
        <taxon>Bacillota</taxon>
        <taxon>Bacilli</taxon>
        <taxon>Lactobacillales</taxon>
        <taxon>Lactobacillaceae</taxon>
        <taxon>Lentilactobacillus</taxon>
    </lineage>
</organism>
<keyword evidence="4" id="KW-1185">Reference proteome</keyword>
<sequence>MFVQDADGSFIYMPKEPNIYQAEQYGQTDLRFVCEDTDDCLVGREEV</sequence>
<evidence type="ECO:0000313" key="3">
    <source>
        <dbReference type="Proteomes" id="UP000214739"/>
    </source>
</evidence>
<proteinExistence type="predicted"/>
<reference evidence="2 4" key="2">
    <citation type="journal article" date="2019" name="Appl. Microbiol. Biotechnol.">
        <title>Uncovering carbohydrate metabolism through a genotype-phenotype association study of 56 lactic acid bacteria genomes.</title>
        <authorList>
            <person name="Buron-Moles G."/>
            <person name="Chailyan A."/>
            <person name="Dolejs I."/>
            <person name="Forster J."/>
            <person name="Miks M.H."/>
        </authorList>
    </citation>
    <scope>NUCLEOTIDE SEQUENCE [LARGE SCALE GENOMIC DNA]</scope>
    <source>
        <strain evidence="2 4">DSM 10551</strain>
    </source>
</reference>
<dbReference type="Proteomes" id="UP000214739">
    <property type="component" value="Unassembled WGS sequence"/>
</dbReference>
<dbReference type="Proteomes" id="UP000294668">
    <property type="component" value="Unassembled WGS sequence"/>
</dbReference>
<protein>
    <submittedName>
        <fullName evidence="1">Uncharacterized protein</fullName>
    </submittedName>
</protein>
<name>A0A224VDD5_9LACO</name>
<accession>A0A224VDD5</accession>